<evidence type="ECO:0000313" key="1">
    <source>
        <dbReference type="EMBL" id="CCQ46013.1"/>
    </source>
</evidence>
<dbReference type="AlphaFoldDB" id="A0A024H210"/>
<name>A0A024H210_9MICC</name>
<keyword evidence="2" id="KW-1185">Reference proteome</keyword>
<dbReference type="OrthoDB" id="6057847at2"/>
<protein>
    <submittedName>
        <fullName evidence="1">Uncharacterized protein</fullName>
    </submittedName>
</protein>
<dbReference type="Proteomes" id="UP000035722">
    <property type="component" value="Unassembled WGS sequence"/>
</dbReference>
<reference evidence="2" key="1">
    <citation type="journal article" date="2014" name="Genome Announc.">
        <title>Genome Sequence of Arthrobacter siccitolerans 4J27, a Xeroprotectant-Producing Desiccation-Tolerant Microorganism.</title>
        <authorList>
            <person name="Manzanera M."/>
            <person name="Santa-Cruz-Calvo L."/>
            <person name="Vilchez J.I."/>
            <person name="Garcia-Fontana C."/>
            <person name="Silva-Castro G.A."/>
            <person name="Calvo C."/>
            <person name="Gonzalez-Lopez J."/>
        </authorList>
    </citation>
    <scope>NUCLEOTIDE SEQUENCE [LARGE SCALE GENOMIC DNA]</scope>
    <source>
        <strain evidence="2">4J27</strain>
    </source>
</reference>
<dbReference type="EMBL" id="CAQI01000042">
    <property type="protein sequence ID" value="CCQ46013.1"/>
    <property type="molecule type" value="Genomic_DNA"/>
</dbReference>
<sequence>MPGDAPVPVLLRYALTLTGLKSGGPGEKVAWWVNFTFEDEPCTLAHEKFGVRLYLRTDRPAEEARKSYERIVKKLRGTTRTVERLILDAAPDILGKGDATVINQHHALRRAYEYFRERAEKPAHIEDELRTGESNGGGQWSSFKSGKIQMQLNSFHDMIAAISAFLSLLEHDLVLALPFAGFDPEVDNLTDLIGVPWGDKWERVVGKTSDALEFRSRLREVVERWRNPYSHGGFEKGHGATLWLHTPGVGAAVPVGLTRVRDSPHFSLIGANESDIAGVFALFDDIESWLTVVLPEAIQWIDSGLAVRYDDEFRSLFAVAKAEESFDSFLEYHEYHQAQIDNMDY</sequence>
<gene>
    <name evidence="1" type="ORF">ARTSIC4J27_1973</name>
</gene>
<comment type="caution">
    <text evidence="1">The sequence shown here is derived from an EMBL/GenBank/DDBJ whole genome shotgun (WGS) entry which is preliminary data.</text>
</comment>
<organism evidence="1 2">
    <name type="scientific">Pseudarthrobacter siccitolerans</name>
    <dbReference type="NCBI Taxonomy" id="861266"/>
    <lineage>
        <taxon>Bacteria</taxon>
        <taxon>Bacillati</taxon>
        <taxon>Actinomycetota</taxon>
        <taxon>Actinomycetes</taxon>
        <taxon>Micrococcales</taxon>
        <taxon>Micrococcaceae</taxon>
        <taxon>Pseudarthrobacter</taxon>
    </lineage>
</organism>
<evidence type="ECO:0000313" key="2">
    <source>
        <dbReference type="Proteomes" id="UP000035722"/>
    </source>
</evidence>
<proteinExistence type="predicted"/>
<accession>A0A024H210</accession>
<dbReference type="RefSeq" id="WP_050054974.1">
    <property type="nucleotide sequence ID" value="NZ_CAQI01000042.1"/>
</dbReference>